<dbReference type="InterPro" id="IPR050640">
    <property type="entry name" value="Bact_2-comp_sensor_kinase"/>
</dbReference>
<dbReference type="PRINTS" id="PR00344">
    <property type="entry name" value="BCTRLSENSOR"/>
</dbReference>
<dbReference type="EC" id="2.7.13.3" evidence="3"/>
<keyword evidence="4" id="KW-1003">Cell membrane</keyword>
<dbReference type="STRING" id="1619234.SAMN05421730_100820"/>
<dbReference type="SUPFAM" id="SSF158472">
    <property type="entry name" value="HAMP domain-like"/>
    <property type="match status" value="1"/>
</dbReference>
<dbReference type="Pfam" id="PF02518">
    <property type="entry name" value="HATPase_c"/>
    <property type="match status" value="1"/>
</dbReference>
<dbReference type="PANTHER" id="PTHR34220:SF7">
    <property type="entry name" value="SENSOR HISTIDINE KINASE YPDA"/>
    <property type="match status" value="1"/>
</dbReference>
<dbReference type="Pfam" id="PF00672">
    <property type="entry name" value="HAMP"/>
    <property type="match status" value="1"/>
</dbReference>
<name>A0A1D3TT04_9FIRM</name>
<evidence type="ECO:0000256" key="8">
    <source>
        <dbReference type="ARBA" id="ARBA00022777"/>
    </source>
</evidence>
<evidence type="ECO:0000313" key="16">
    <source>
        <dbReference type="Proteomes" id="UP000199315"/>
    </source>
</evidence>
<evidence type="ECO:0000256" key="9">
    <source>
        <dbReference type="ARBA" id="ARBA00022989"/>
    </source>
</evidence>
<dbReference type="Gene3D" id="3.30.450.20">
    <property type="entry name" value="PAS domain"/>
    <property type="match status" value="1"/>
</dbReference>
<dbReference type="InterPro" id="IPR003594">
    <property type="entry name" value="HATPase_dom"/>
</dbReference>
<keyword evidence="10" id="KW-0902">Two-component regulatory system</keyword>
<dbReference type="Gene3D" id="3.30.565.10">
    <property type="entry name" value="Histidine kinase-like ATPase, C-terminal domain"/>
    <property type="match status" value="1"/>
</dbReference>
<keyword evidence="16" id="KW-1185">Reference proteome</keyword>
<evidence type="ECO:0000256" key="11">
    <source>
        <dbReference type="ARBA" id="ARBA00023136"/>
    </source>
</evidence>
<dbReference type="SMART" id="SM00387">
    <property type="entry name" value="HATPase_c"/>
    <property type="match status" value="1"/>
</dbReference>
<dbReference type="PROSITE" id="PS50109">
    <property type="entry name" value="HIS_KIN"/>
    <property type="match status" value="1"/>
</dbReference>
<keyword evidence="7 12" id="KW-0812">Transmembrane</keyword>
<dbReference type="InterPro" id="IPR004358">
    <property type="entry name" value="Sig_transdc_His_kin-like_C"/>
</dbReference>
<dbReference type="AlphaFoldDB" id="A0A1D3TT04"/>
<dbReference type="InterPro" id="IPR003660">
    <property type="entry name" value="HAMP_dom"/>
</dbReference>
<feature type="domain" description="HAMP" evidence="14">
    <location>
        <begin position="327"/>
        <end position="380"/>
    </location>
</feature>
<dbReference type="RefSeq" id="WP_330387868.1">
    <property type="nucleotide sequence ID" value="NZ_FMKA01000008.1"/>
</dbReference>
<evidence type="ECO:0000259" key="13">
    <source>
        <dbReference type="PROSITE" id="PS50109"/>
    </source>
</evidence>
<dbReference type="CDD" id="cd06225">
    <property type="entry name" value="HAMP"/>
    <property type="match status" value="1"/>
</dbReference>
<evidence type="ECO:0000256" key="1">
    <source>
        <dbReference type="ARBA" id="ARBA00000085"/>
    </source>
</evidence>
<dbReference type="PROSITE" id="PS50885">
    <property type="entry name" value="HAMP"/>
    <property type="match status" value="1"/>
</dbReference>
<dbReference type="InterPro" id="IPR033479">
    <property type="entry name" value="dCache_1"/>
</dbReference>
<evidence type="ECO:0000256" key="7">
    <source>
        <dbReference type="ARBA" id="ARBA00022692"/>
    </source>
</evidence>
<dbReference type="SMART" id="SM00304">
    <property type="entry name" value="HAMP"/>
    <property type="match status" value="1"/>
</dbReference>
<dbReference type="InterPro" id="IPR005467">
    <property type="entry name" value="His_kinase_dom"/>
</dbReference>
<evidence type="ECO:0000256" key="5">
    <source>
        <dbReference type="ARBA" id="ARBA00022553"/>
    </source>
</evidence>
<dbReference type="Pfam" id="PF06580">
    <property type="entry name" value="His_kinase"/>
    <property type="match status" value="1"/>
</dbReference>
<comment type="catalytic activity">
    <reaction evidence="1">
        <text>ATP + protein L-histidine = ADP + protein N-phospho-L-histidine.</text>
        <dbReference type="EC" id="2.7.13.3"/>
    </reaction>
</comment>
<evidence type="ECO:0000256" key="3">
    <source>
        <dbReference type="ARBA" id="ARBA00012438"/>
    </source>
</evidence>
<keyword evidence="11 12" id="KW-0472">Membrane</keyword>
<protein>
    <recommendedName>
        <fullName evidence="3">histidine kinase</fullName>
        <ecNumber evidence="3">2.7.13.3</ecNumber>
    </recommendedName>
</protein>
<dbReference type="GO" id="GO:0000155">
    <property type="term" value="F:phosphorelay sensor kinase activity"/>
    <property type="evidence" value="ECO:0007669"/>
    <property type="project" value="InterPro"/>
</dbReference>
<keyword evidence="9 12" id="KW-1133">Transmembrane helix</keyword>
<dbReference type="Pfam" id="PF02743">
    <property type="entry name" value="dCache_1"/>
    <property type="match status" value="1"/>
</dbReference>
<comment type="subcellular location">
    <subcellularLocation>
        <location evidence="2">Cell membrane</location>
        <topology evidence="2">Multi-pass membrane protein</topology>
    </subcellularLocation>
</comment>
<evidence type="ECO:0000256" key="2">
    <source>
        <dbReference type="ARBA" id="ARBA00004651"/>
    </source>
</evidence>
<feature type="transmembrane region" description="Helical" evidence="12">
    <location>
        <begin position="305"/>
        <end position="327"/>
    </location>
</feature>
<dbReference type="EMBL" id="FMKA01000008">
    <property type="protein sequence ID" value="SCP97039.1"/>
    <property type="molecule type" value="Genomic_DNA"/>
</dbReference>
<evidence type="ECO:0000256" key="4">
    <source>
        <dbReference type="ARBA" id="ARBA00022475"/>
    </source>
</evidence>
<proteinExistence type="predicted"/>
<feature type="domain" description="Histidine kinase" evidence="13">
    <location>
        <begin position="491"/>
        <end position="594"/>
    </location>
</feature>
<keyword evidence="5" id="KW-0597">Phosphoprotein</keyword>
<dbReference type="PANTHER" id="PTHR34220">
    <property type="entry name" value="SENSOR HISTIDINE KINASE YPDA"/>
    <property type="match status" value="1"/>
</dbReference>
<keyword evidence="6" id="KW-0808">Transferase</keyword>
<dbReference type="InterPro" id="IPR010559">
    <property type="entry name" value="Sig_transdc_His_kin_internal"/>
</dbReference>
<dbReference type="Gene3D" id="6.10.340.10">
    <property type="match status" value="1"/>
</dbReference>
<keyword evidence="8 15" id="KW-0418">Kinase</keyword>
<evidence type="ECO:0000313" key="15">
    <source>
        <dbReference type="EMBL" id="SCP97039.1"/>
    </source>
</evidence>
<organism evidence="15 16">
    <name type="scientific">Anaerobium acetethylicum</name>
    <dbReference type="NCBI Taxonomy" id="1619234"/>
    <lineage>
        <taxon>Bacteria</taxon>
        <taxon>Bacillati</taxon>
        <taxon>Bacillota</taxon>
        <taxon>Clostridia</taxon>
        <taxon>Lachnospirales</taxon>
        <taxon>Lachnospiraceae</taxon>
        <taxon>Anaerobium</taxon>
    </lineage>
</organism>
<accession>A0A1D3TT04</accession>
<dbReference type="Proteomes" id="UP000199315">
    <property type="component" value="Unassembled WGS sequence"/>
</dbReference>
<dbReference type="InterPro" id="IPR036890">
    <property type="entry name" value="HATPase_C_sf"/>
</dbReference>
<evidence type="ECO:0000256" key="12">
    <source>
        <dbReference type="SAM" id="Phobius"/>
    </source>
</evidence>
<dbReference type="SUPFAM" id="SSF55874">
    <property type="entry name" value="ATPase domain of HSP90 chaperone/DNA topoisomerase II/histidine kinase"/>
    <property type="match status" value="1"/>
</dbReference>
<gene>
    <name evidence="15" type="ORF">SAMN05421730_100820</name>
</gene>
<sequence>MKKKRSHYWLFGHFKSIQFTMLFGFSALIVLALVSFLILSINYTEDTVLNNSIDYSTQLIEQVNTDIDSYIDYMENISSLVTNNNDIKEYLFNRNLSQGAMDNLYSGILAQFNTIIDAREDVYNIAVISNDGKHIINDGTDRLNEYVSLTDMDWYRNAIVNVDGTALSSSHVQNAIKSDYRWVITLSRSIRNPYTNEPSGIFFIDLNYNAISDLCENNSLGEKGYVFILDEGGNIIYHPQQQLLYSGLKTERIEEVRNSKTRYFVTDEGQQSRLYTISKSEKTGWTVVGVVVRSALMENKAKTQIIYLLVAAVLLMATVAISAFIASDITRPIKILKDSMKEVEKGHFSNANIEVIDDNEIGSLSKSFNVMTKKIQNLMEENIYEQKQKRKSELKALQSQINPHFLYNTLDAIIWMAEGNKNREVVLMTSSLAKLLRQSIGNDNEVLTISQEISYLQNYLTIQKMRYKDKLEFEINIPKDIYDEEIIKLVLQPIVENAIYHGIKFKDAKGLLVISGYSSENDIILKVSDNGVGMSEETLAHILDEHKVNYKSNGIGVYNVQMRLQLYYGKSYGISYESVLGEGTTATVKIPRRNLQGETNEKA</sequence>
<feature type="transmembrane region" description="Helical" evidence="12">
    <location>
        <begin position="21"/>
        <end position="43"/>
    </location>
</feature>
<dbReference type="GO" id="GO:0005886">
    <property type="term" value="C:plasma membrane"/>
    <property type="evidence" value="ECO:0007669"/>
    <property type="project" value="UniProtKB-SubCell"/>
</dbReference>
<evidence type="ECO:0000256" key="10">
    <source>
        <dbReference type="ARBA" id="ARBA00023012"/>
    </source>
</evidence>
<evidence type="ECO:0000256" key="6">
    <source>
        <dbReference type="ARBA" id="ARBA00022679"/>
    </source>
</evidence>
<evidence type="ECO:0000259" key="14">
    <source>
        <dbReference type="PROSITE" id="PS50885"/>
    </source>
</evidence>
<reference evidence="15 16" key="1">
    <citation type="submission" date="2016-09" db="EMBL/GenBank/DDBJ databases">
        <authorList>
            <person name="Capua I."/>
            <person name="De Benedictis P."/>
            <person name="Joannis T."/>
            <person name="Lombin L.H."/>
            <person name="Cattoli G."/>
        </authorList>
    </citation>
    <scope>NUCLEOTIDE SEQUENCE [LARGE SCALE GENOMIC DNA]</scope>
    <source>
        <strain evidence="15 16">GluBS11</strain>
    </source>
</reference>